<dbReference type="PANTHER" id="PTHR33293:SF2">
    <property type="entry name" value="TRANSPOSASE"/>
    <property type="match status" value="1"/>
</dbReference>
<comment type="caution">
    <text evidence="1">The sequence shown here is derived from an EMBL/GenBank/DDBJ whole genome shotgun (WGS) entry which is preliminary data.</text>
</comment>
<protein>
    <submittedName>
        <fullName evidence="1">Uncharacterized protein</fullName>
    </submittedName>
</protein>
<feature type="non-terminal residue" evidence="1">
    <location>
        <position position="245"/>
    </location>
</feature>
<reference evidence="1" key="1">
    <citation type="submission" date="2019-03" db="EMBL/GenBank/DDBJ databases">
        <title>Single cell metagenomics reveals metabolic interactions within the superorganism composed of flagellate Streblomastix strix and complex community of Bacteroidetes bacteria on its surface.</title>
        <authorList>
            <person name="Treitli S.C."/>
            <person name="Kolisko M."/>
            <person name="Husnik F."/>
            <person name="Keeling P."/>
            <person name="Hampl V."/>
        </authorList>
    </citation>
    <scope>NUCLEOTIDE SEQUENCE</scope>
    <source>
        <strain evidence="1">STM</strain>
    </source>
</reference>
<accession>A0A5J4Q1A2</accession>
<dbReference type="AlphaFoldDB" id="A0A5J4Q1A2"/>
<dbReference type="EMBL" id="SNRY01005499">
    <property type="protein sequence ID" value="KAA6314808.1"/>
    <property type="molecule type" value="Genomic_DNA"/>
</dbReference>
<name>A0A5J4Q1A2_9ZZZZ</name>
<dbReference type="PANTHER" id="PTHR33293">
    <property type="entry name" value="INSERTION ELEMENT IS1 1 PROTEIN INSB-RELATED"/>
    <property type="match status" value="1"/>
</dbReference>
<sequence>MGAEVSCPRPAPVSPKHGYSIEHGRNLSQRWRTLYDSNQQGSQRRERRYCSDSRGTASEQVIKVLECMPEELLNRVEEVTLDMADSMRKIVCRCFPKALRGIVKLILKYYLCLKKVMDCPRCGSLNYRKDGFVKSRQRYECKEYRYHYIIAKKSDVKSAETRHKALEMYLEGLDFRATGRLLPISYGTVYAWVKAWGLKWICPGRKKGLNVWNSMRCIRMWFQKKTVINIGNSLLSFRNNNFNDL</sequence>
<evidence type="ECO:0000313" key="1">
    <source>
        <dbReference type="EMBL" id="KAA6314808.1"/>
    </source>
</evidence>
<organism evidence="1">
    <name type="scientific">termite gut metagenome</name>
    <dbReference type="NCBI Taxonomy" id="433724"/>
    <lineage>
        <taxon>unclassified sequences</taxon>
        <taxon>metagenomes</taxon>
        <taxon>organismal metagenomes</taxon>
    </lineage>
</organism>
<proteinExistence type="predicted"/>
<gene>
    <name evidence="1" type="ORF">EZS27_034636</name>
</gene>
<dbReference type="InterPro" id="IPR051354">
    <property type="entry name" value="Transposase_27_IS1"/>
</dbReference>